<dbReference type="Gene3D" id="3.30.830.10">
    <property type="entry name" value="Metalloenzyme, LuxS/M16 peptidase-like"/>
    <property type="match status" value="2"/>
</dbReference>
<organism evidence="14 15">
    <name type="scientific">Steinernema hermaphroditum</name>
    <dbReference type="NCBI Taxonomy" id="289476"/>
    <lineage>
        <taxon>Eukaryota</taxon>
        <taxon>Metazoa</taxon>
        <taxon>Ecdysozoa</taxon>
        <taxon>Nematoda</taxon>
        <taxon>Chromadorea</taxon>
        <taxon>Rhabditida</taxon>
        <taxon>Tylenchina</taxon>
        <taxon>Panagrolaimomorpha</taxon>
        <taxon>Strongyloidoidea</taxon>
        <taxon>Steinernematidae</taxon>
        <taxon>Steinernema</taxon>
    </lineage>
</organism>
<dbReference type="InterPro" id="IPR024079">
    <property type="entry name" value="MetalloPept_cat_dom_sf"/>
</dbReference>
<feature type="binding site" evidence="9">
    <location>
        <position position="280"/>
    </location>
    <ligand>
        <name>Zn(2+)</name>
        <dbReference type="ChEBI" id="CHEBI:29105"/>
        <note>catalytic</note>
    </ligand>
</feature>
<protein>
    <recommendedName>
        <fullName evidence="10">Metalloendopeptidase</fullName>
        <ecNumber evidence="10">3.4.24.-</ecNumber>
    </recommendedName>
</protein>
<keyword evidence="5 9" id="KW-0862">Zinc</keyword>
<proteinExistence type="predicted"/>
<evidence type="ECO:0000256" key="8">
    <source>
        <dbReference type="PROSITE-ProRule" id="PRU00059"/>
    </source>
</evidence>
<keyword evidence="4 9" id="KW-0378">Hydrolase</keyword>
<feature type="signal peptide" evidence="10">
    <location>
        <begin position="1"/>
        <end position="18"/>
    </location>
</feature>
<dbReference type="CDD" id="cd04280">
    <property type="entry name" value="ZnMc_astacin_like"/>
    <property type="match status" value="1"/>
</dbReference>
<dbReference type="InterPro" id="IPR001506">
    <property type="entry name" value="Peptidase_M12A"/>
</dbReference>
<evidence type="ECO:0000256" key="3">
    <source>
        <dbReference type="ARBA" id="ARBA00022723"/>
    </source>
</evidence>
<dbReference type="InterPro" id="IPR035914">
    <property type="entry name" value="Sperma_CUB_dom_sf"/>
</dbReference>
<evidence type="ECO:0000256" key="2">
    <source>
        <dbReference type="ARBA" id="ARBA00022670"/>
    </source>
</evidence>
<sequence length="864" mass="99814">MWPKALFLFVSLGVSASALDTLVGNLLPENDDQKIADLEYVRHKLNAYRSQEGRESQVGCNPVGNAPISNIQVLPTPPIWRDLANVEGQESQALPTPPIWRDYEKKNMTLPSWMDIPESSKGDGPEKKNMTRPPWQDTPMESKINEAVSEYLYDGDIVLTPHQVDHLFSRSKRQASKAFFPKTHWLLNESFISYFFDKSLPPHVRNKIRAAINFWEQNTCVRFKENGDGQPKIRFYRGAGCFSNVGKIWTAKEQDLSIGKRCEHFGIIAHEIAHALGFYHEQSRYDRDQYLSLNLWNVKRQAISNFRKETPETNINYDLPYDFGSDMHYSEEGFAINKMRPVMVARDSLHQHTMGQRIAPSFLDVLMMNKHYQCLGRCNSANTVCHNGGYSNPNDCSKCICPWGFGGDHCDRRDFGDNGCGEELKADKEWRHLEARVGDRRVKDRHDHCHWHITANDGKKVQIHVEEISGPRSHACFWNNVEFKMKADMRSSGYRMCSNGHGKGRRLLSEGNLAVVSAYARTVQKFKISYRSIEIESVDSEFRNKEKDDDRRMVQLCRVLSRPGHDFRKFSVGNRQTLLDIPKSKVLRIHEEVVKFFKEHYSSDVQIPNSNVKPKVFEQHYYGPEETGCRVNVVPVKNERSLAVKFVLQHCMGVRIDLTQEGLDHVEDTVQLLFVYIGMLKRIGPRRAPPRRQSSSEEKTCMRQTVLPLVKEVHNRLLNCSTTERDSSASVKTVLEQLIPRNMICFVVMKENSDLENLEREQYYGIEYRRTKLDAASLKRFGRALRRKSELFYLPEEDGKYSPRNEKPHILTSDQFKRIWYLKNRRASRSFIEIHANLTLPAVASDSKSQVMAQLFAKCFEGEM</sequence>
<evidence type="ECO:0000256" key="7">
    <source>
        <dbReference type="ARBA" id="ARBA00023157"/>
    </source>
</evidence>
<feature type="compositionally biased region" description="Basic and acidic residues" evidence="11">
    <location>
        <begin position="118"/>
        <end position="129"/>
    </location>
</feature>
<dbReference type="InterPro" id="IPR006026">
    <property type="entry name" value="Peptidase_Metallo"/>
</dbReference>
<dbReference type="SUPFAM" id="SSF49854">
    <property type="entry name" value="Spermadhesin, CUB domain"/>
    <property type="match status" value="1"/>
</dbReference>
<dbReference type="PROSITE" id="PS01180">
    <property type="entry name" value="CUB"/>
    <property type="match status" value="1"/>
</dbReference>
<dbReference type="GO" id="GO:0006508">
    <property type="term" value="P:proteolysis"/>
    <property type="evidence" value="ECO:0007669"/>
    <property type="project" value="UniProtKB-KW"/>
</dbReference>
<gene>
    <name evidence="14" type="ORF">QR680_004426</name>
</gene>
<keyword evidence="10" id="KW-0732">Signal</keyword>
<evidence type="ECO:0000256" key="11">
    <source>
        <dbReference type="SAM" id="MobiDB-lite"/>
    </source>
</evidence>
<dbReference type="PANTHER" id="PTHR10127">
    <property type="entry name" value="DISCOIDIN, CUB, EGF, LAMININ , AND ZINC METALLOPROTEASE DOMAIN CONTAINING"/>
    <property type="match status" value="1"/>
</dbReference>
<dbReference type="FunFam" id="3.40.390.10:FF:000062">
    <property type="entry name" value="Zinc metalloproteinase"/>
    <property type="match status" value="1"/>
</dbReference>
<dbReference type="GO" id="GO:0008270">
    <property type="term" value="F:zinc ion binding"/>
    <property type="evidence" value="ECO:0007669"/>
    <property type="project" value="UniProtKB-UniRule"/>
</dbReference>
<dbReference type="EMBL" id="JAUCMV010000003">
    <property type="protein sequence ID" value="KAK0409240.1"/>
    <property type="molecule type" value="Genomic_DNA"/>
</dbReference>
<feature type="binding site" evidence="9">
    <location>
        <position position="274"/>
    </location>
    <ligand>
        <name>Zn(2+)</name>
        <dbReference type="ChEBI" id="CHEBI:29105"/>
        <note>catalytic</note>
    </ligand>
</feature>
<dbReference type="AlphaFoldDB" id="A0AA39HNN1"/>
<evidence type="ECO:0000259" key="12">
    <source>
        <dbReference type="PROSITE" id="PS01180"/>
    </source>
</evidence>
<dbReference type="InterPro" id="IPR034035">
    <property type="entry name" value="Astacin-like_dom"/>
</dbReference>
<feature type="binding site" evidence="9">
    <location>
        <position position="270"/>
    </location>
    <ligand>
        <name>Zn(2+)</name>
        <dbReference type="ChEBI" id="CHEBI:29105"/>
        <note>catalytic</note>
    </ligand>
</feature>
<keyword evidence="1" id="KW-0245">EGF-like domain</keyword>
<feature type="domain" description="Peptidase M12A" evidence="13">
    <location>
        <begin position="174"/>
        <end position="379"/>
    </location>
</feature>
<keyword evidence="15" id="KW-1185">Reference proteome</keyword>
<dbReference type="Proteomes" id="UP001175271">
    <property type="component" value="Unassembled WGS sequence"/>
</dbReference>
<accession>A0AA39HNN1</accession>
<dbReference type="InterPro" id="IPR032632">
    <property type="entry name" value="Peptidase_M16_M"/>
</dbReference>
<evidence type="ECO:0000256" key="9">
    <source>
        <dbReference type="PROSITE-ProRule" id="PRU01211"/>
    </source>
</evidence>
<keyword evidence="2 9" id="KW-0645">Protease</keyword>
<dbReference type="SUPFAM" id="SSF55486">
    <property type="entry name" value="Metalloproteases ('zincins'), catalytic domain"/>
    <property type="match status" value="1"/>
</dbReference>
<evidence type="ECO:0000313" key="14">
    <source>
        <dbReference type="EMBL" id="KAK0409240.1"/>
    </source>
</evidence>
<feature type="chain" id="PRO_5041490106" description="Metalloendopeptidase" evidence="10">
    <location>
        <begin position="19"/>
        <end position="864"/>
    </location>
</feature>
<evidence type="ECO:0000256" key="5">
    <source>
        <dbReference type="ARBA" id="ARBA00022833"/>
    </source>
</evidence>
<feature type="region of interest" description="Disordered" evidence="11">
    <location>
        <begin position="112"/>
        <end position="139"/>
    </location>
</feature>
<dbReference type="EC" id="3.4.24.-" evidence="10"/>
<evidence type="ECO:0000313" key="15">
    <source>
        <dbReference type="Proteomes" id="UP001175271"/>
    </source>
</evidence>
<dbReference type="InterPro" id="IPR011249">
    <property type="entry name" value="Metalloenz_LuxS/M16"/>
</dbReference>
<reference evidence="14" key="1">
    <citation type="submission" date="2023-06" db="EMBL/GenBank/DDBJ databases">
        <title>Genomic analysis of the entomopathogenic nematode Steinernema hermaphroditum.</title>
        <authorList>
            <person name="Schwarz E.M."/>
            <person name="Heppert J.K."/>
            <person name="Baniya A."/>
            <person name="Schwartz H.T."/>
            <person name="Tan C.-H."/>
            <person name="Antoshechkin I."/>
            <person name="Sternberg P.W."/>
            <person name="Goodrich-Blair H."/>
            <person name="Dillman A.R."/>
        </authorList>
    </citation>
    <scope>NUCLEOTIDE SEQUENCE</scope>
    <source>
        <strain evidence="14">PS9179</strain>
        <tissue evidence="14">Whole animal</tissue>
    </source>
</reference>
<comment type="caution">
    <text evidence="14">The sequence shown here is derived from an EMBL/GenBank/DDBJ whole genome shotgun (WGS) entry which is preliminary data.</text>
</comment>
<dbReference type="InterPro" id="IPR000859">
    <property type="entry name" value="CUB_dom"/>
</dbReference>
<evidence type="ECO:0000256" key="1">
    <source>
        <dbReference type="ARBA" id="ARBA00022536"/>
    </source>
</evidence>
<comment type="caution">
    <text evidence="8">Lacks conserved residue(s) required for the propagation of feature annotation.</text>
</comment>
<dbReference type="PROSITE" id="PS51864">
    <property type="entry name" value="ASTACIN"/>
    <property type="match status" value="1"/>
</dbReference>
<dbReference type="SMART" id="SM00235">
    <property type="entry name" value="ZnMc"/>
    <property type="match status" value="1"/>
</dbReference>
<dbReference type="Gene3D" id="3.40.390.10">
    <property type="entry name" value="Collagenase (Catalytic Domain)"/>
    <property type="match status" value="1"/>
</dbReference>
<keyword evidence="3 9" id="KW-0479">Metal-binding</keyword>
<evidence type="ECO:0000256" key="4">
    <source>
        <dbReference type="ARBA" id="ARBA00022801"/>
    </source>
</evidence>
<evidence type="ECO:0000256" key="6">
    <source>
        <dbReference type="ARBA" id="ARBA00023049"/>
    </source>
</evidence>
<keyword evidence="7" id="KW-1015">Disulfide bond</keyword>
<dbReference type="Pfam" id="PF16187">
    <property type="entry name" value="Peptidase_M16_M"/>
    <property type="match status" value="1"/>
</dbReference>
<dbReference type="Pfam" id="PF01400">
    <property type="entry name" value="Astacin"/>
    <property type="match status" value="1"/>
</dbReference>
<dbReference type="SUPFAM" id="SSF63411">
    <property type="entry name" value="LuxS/MPP-like metallohydrolase"/>
    <property type="match status" value="2"/>
</dbReference>
<dbReference type="PANTHER" id="PTHR10127:SF862">
    <property type="entry name" value="ZINC METALLOPROTEINASE NAS-27"/>
    <property type="match status" value="1"/>
</dbReference>
<evidence type="ECO:0000259" key="13">
    <source>
        <dbReference type="PROSITE" id="PS51864"/>
    </source>
</evidence>
<evidence type="ECO:0000256" key="10">
    <source>
        <dbReference type="RuleBase" id="RU361183"/>
    </source>
</evidence>
<dbReference type="GO" id="GO:0004222">
    <property type="term" value="F:metalloendopeptidase activity"/>
    <property type="evidence" value="ECO:0007669"/>
    <property type="project" value="UniProtKB-UniRule"/>
</dbReference>
<feature type="domain" description="CUB" evidence="12">
    <location>
        <begin position="420"/>
        <end position="533"/>
    </location>
</feature>
<keyword evidence="6 9" id="KW-0482">Metalloprotease</keyword>
<comment type="cofactor">
    <cofactor evidence="9 10">
        <name>Zn(2+)</name>
        <dbReference type="ChEBI" id="CHEBI:29105"/>
    </cofactor>
    <text evidence="9 10">Binds 1 zinc ion per subunit.</text>
</comment>
<feature type="active site" evidence="9">
    <location>
        <position position="271"/>
    </location>
</feature>
<name>A0AA39HNN1_9BILA</name>
<dbReference type="PRINTS" id="PR00480">
    <property type="entry name" value="ASTACIN"/>
</dbReference>